<evidence type="ECO:0000256" key="2">
    <source>
        <dbReference type="ARBA" id="ARBA00005992"/>
    </source>
</evidence>
<dbReference type="Gene3D" id="2.40.440.10">
    <property type="entry name" value="L,D-transpeptidase catalytic domain-like"/>
    <property type="match status" value="1"/>
</dbReference>
<dbReference type="SUPFAM" id="SSF47090">
    <property type="entry name" value="PGBD-like"/>
    <property type="match status" value="1"/>
</dbReference>
<dbReference type="SUPFAM" id="SSF141523">
    <property type="entry name" value="L,D-transpeptidase catalytic domain-like"/>
    <property type="match status" value="1"/>
</dbReference>
<feature type="signal peptide" evidence="8">
    <location>
        <begin position="1"/>
        <end position="20"/>
    </location>
</feature>
<feature type="chain" id="PRO_5047201955" evidence="8">
    <location>
        <begin position="21"/>
        <end position="492"/>
    </location>
</feature>
<dbReference type="InterPro" id="IPR036366">
    <property type="entry name" value="PGBDSf"/>
</dbReference>
<keyword evidence="4 7" id="KW-0133">Cell shape</keyword>
<gene>
    <name evidence="10" type="ORF">GCM10023333_11550</name>
</gene>
<dbReference type="InterPro" id="IPR005490">
    <property type="entry name" value="LD_TPept_cat_dom"/>
</dbReference>
<dbReference type="PANTHER" id="PTHR41533">
    <property type="entry name" value="L,D-TRANSPEPTIDASE HI_1667-RELATED"/>
    <property type="match status" value="1"/>
</dbReference>
<proteinExistence type="inferred from homology"/>
<comment type="caution">
    <text evidence="10">The sequence shown here is derived from an EMBL/GenBank/DDBJ whole genome shotgun (WGS) entry which is preliminary data.</text>
</comment>
<keyword evidence="8" id="KW-0732">Signal</keyword>
<dbReference type="InterPro" id="IPR036365">
    <property type="entry name" value="PGBD-like_sf"/>
</dbReference>
<keyword evidence="6 7" id="KW-0961">Cell wall biogenesis/degradation</keyword>
<dbReference type="PANTHER" id="PTHR41533:SF1">
    <property type="entry name" value="L,D-TRANSPEPTIDASE YCBB-RELATED"/>
    <property type="match status" value="1"/>
</dbReference>
<dbReference type="Pfam" id="PF01471">
    <property type="entry name" value="PG_binding_1"/>
    <property type="match status" value="1"/>
</dbReference>
<organism evidence="10 11">
    <name type="scientific">Ferrimonas pelagia</name>
    <dbReference type="NCBI Taxonomy" id="1177826"/>
    <lineage>
        <taxon>Bacteria</taxon>
        <taxon>Pseudomonadati</taxon>
        <taxon>Pseudomonadota</taxon>
        <taxon>Gammaproteobacteria</taxon>
        <taxon>Alteromonadales</taxon>
        <taxon>Ferrimonadaceae</taxon>
        <taxon>Ferrimonas</taxon>
    </lineage>
</organism>
<feature type="active site" description="Proton donor/acceptor" evidence="7">
    <location>
        <position position="388"/>
    </location>
</feature>
<protein>
    <submittedName>
        <fullName evidence="10">L,D-transpeptidase family protein</fullName>
    </submittedName>
</protein>
<evidence type="ECO:0000256" key="8">
    <source>
        <dbReference type="SAM" id="SignalP"/>
    </source>
</evidence>
<evidence type="ECO:0000256" key="4">
    <source>
        <dbReference type="ARBA" id="ARBA00022960"/>
    </source>
</evidence>
<evidence type="ECO:0000313" key="10">
    <source>
        <dbReference type="EMBL" id="GAA4879340.1"/>
    </source>
</evidence>
<comment type="pathway">
    <text evidence="1 7">Cell wall biogenesis; peptidoglycan biosynthesis.</text>
</comment>
<name>A0ABP9EHY7_9GAMM</name>
<sequence length="492" mass="56493">MLMRIWVVLVLWLFSGFSMASSATIWFQSESSRAAAVELRAQLTVLASAQVEPRFAHLLHQIQSAQSDAQLSPLYSEAYWLVKDYWRALATQPAGQLDLSQPLALLPRTGAVSRLAQNSHQDQLLPAVLALEPKVDDYLSLRNWLMRYLYLAEEAPQLVRHANVLIKPGERSDEIVQIRQRLRQLKYLPEASADPSYDGQLLEVVRQFQREHGLSDDGVIGPQTRHWLYLNYRERARILARAMIRQTHDRAFFTDEYLLVNIPAYRAQWVSQAQPLFEARVVVGMPTRQTPTMHTQLRHVVLNPRWNVPRSILYRDLLPNIAQDGHYVENNGFEVIGADEEVLDLTPQALQALAQQGFPYRLRQRSGTGNALGRYKFYLNNSRAIYLHDTPSQGLFRHSRRAYSSGCVRVEGADEFAMALLARNQTSPEQIAAWQQIWQPKWVALSSPLPVFMVYWPAWSEAGRPQFRDDLYHMEGDIDHKMASLISVVERN</sequence>
<dbReference type="InterPro" id="IPR052905">
    <property type="entry name" value="LD-transpeptidase_YkuD-like"/>
</dbReference>
<keyword evidence="11" id="KW-1185">Reference proteome</keyword>
<feature type="active site" description="Nucleophile" evidence="7">
    <location>
        <position position="407"/>
    </location>
</feature>
<dbReference type="InterPro" id="IPR002477">
    <property type="entry name" value="Peptidoglycan-bd-like"/>
</dbReference>
<dbReference type="Pfam" id="PF03734">
    <property type="entry name" value="YkuD"/>
    <property type="match status" value="1"/>
</dbReference>
<comment type="similarity">
    <text evidence="2">Belongs to the YkuD family.</text>
</comment>
<dbReference type="Proteomes" id="UP001499988">
    <property type="component" value="Unassembled WGS sequence"/>
</dbReference>
<feature type="domain" description="L,D-TPase catalytic" evidence="9">
    <location>
        <begin position="256"/>
        <end position="432"/>
    </location>
</feature>
<dbReference type="Gene3D" id="1.10.101.10">
    <property type="entry name" value="PGBD-like superfamily/PGBD"/>
    <property type="match status" value="1"/>
</dbReference>
<evidence type="ECO:0000256" key="7">
    <source>
        <dbReference type="PROSITE-ProRule" id="PRU01373"/>
    </source>
</evidence>
<dbReference type="CDD" id="cd16913">
    <property type="entry name" value="YkuD_like"/>
    <property type="match status" value="1"/>
</dbReference>
<keyword evidence="3" id="KW-0808">Transferase</keyword>
<evidence type="ECO:0000313" key="11">
    <source>
        <dbReference type="Proteomes" id="UP001499988"/>
    </source>
</evidence>
<reference evidence="11" key="1">
    <citation type="journal article" date="2019" name="Int. J. Syst. Evol. Microbiol.">
        <title>The Global Catalogue of Microorganisms (GCM) 10K type strain sequencing project: providing services to taxonomists for standard genome sequencing and annotation.</title>
        <authorList>
            <consortium name="The Broad Institute Genomics Platform"/>
            <consortium name="The Broad Institute Genome Sequencing Center for Infectious Disease"/>
            <person name="Wu L."/>
            <person name="Ma J."/>
        </authorList>
    </citation>
    <scope>NUCLEOTIDE SEQUENCE [LARGE SCALE GENOMIC DNA]</scope>
    <source>
        <strain evidence="11">JCM 18401</strain>
    </source>
</reference>
<evidence type="ECO:0000256" key="5">
    <source>
        <dbReference type="ARBA" id="ARBA00022984"/>
    </source>
</evidence>
<evidence type="ECO:0000256" key="1">
    <source>
        <dbReference type="ARBA" id="ARBA00004752"/>
    </source>
</evidence>
<dbReference type="PROSITE" id="PS52029">
    <property type="entry name" value="LD_TPASE"/>
    <property type="match status" value="1"/>
</dbReference>
<accession>A0ABP9EHY7</accession>
<keyword evidence="5 7" id="KW-0573">Peptidoglycan synthesis</keyword>
<evidence type="ECO:0000259" key="9">
    <source>
        <dbReference type="PROSITE" id="PS52029"/>
    </source>
</evidence>
<dbReference type="EMBL" id="BAABJZ010000015">
    <property type="protein sequence ID" value="GAA4879340.1"/>
    <property type="molecule type" value="Genomic_DNA"/>
</dbReference>
<evidence type="ECO:0000256" key="3">
    <source>
        <dbReference type="ARBA" id="ARBA00022679"/>
    </source>
</evidence>
<dbReference type="InterPro" id="IPR038063">
    <property type="entry name" value="Transpep_catalytic_dom"/>
</dbReference>
<evidence type="ECO:0000256" key="6">
    <source>
        <dbReference type="ARBA" id="ARBA00023316"/>
    </source>
</evidence>